<dbReference type="InterPro" id="IPR013783">
    <property type="entry name" value="Ig-like_fold"/>
</dbReference>
<proteinExistence type="predicted"/>
<protein>
    <recommendedName>
        <fullName evidence="1">CARDB domain-containing protein</fullName>
    </recommendedName>
</protein>
<dbReference type="AlphaFoldDB" id="A0A7G9Z633"/>
<dbReference type="Pfam" id="PF07705">
    <property type="entry name" value="CARDB"/>
    <property type="match status" value="1"/>
</dbReference>
<evidence type="ECO:0000313" key="2">
    <source>
        <dbReference type="EMBL" id="QNO55717.1"/>
    </source>
</evidence>
<dbReference type="Gene3D" id="2.60.40.10">
    <property type="entry name" value="Immunoglobulins"/>
    <property type="match status" value="1"/>
</dbReference>
<organism evidence="2">
    <name type="scientific">Candidatus Methanophaga sp. ANME-1 ERB7</name>
    <dbReference type="NCBI Taxonomy" id="2759913"/>
    <lineage>
        <taxon>Archaea</taxon>
        <taxon>Methanobacteriati</taxon>
        <taxon>Methanobacteriota</taxon>
        <taxon>Stenosarchaea group</taxon>
        <taxon>Methanomicrobia</taxon>
        <taxon>Candidatus Methanophagales</taxon>
        <taxon>Candidatus Methanophagaceae</taxon>
        <taxon>Candidatus Methanophaga</taxon>
    </lineage>
</organism>
<evidence type="ECO:0000259" key="1">
    <source>
        <dbReference type="Pfam" id="PF07705"/>
    </source>
</evidence>
<feature type="domain" description="CARDB" evidence="1">
    <location>
        <begin position="146"/>
        <end position="231"/>
    </location>
</feature>
<sequence>MVDTTLVYHDKYAKTIGGVPQASRSVYKVSVVIMTLGMFGACALSGPGVVACAPVLVWGSVGGYAGNRIIDAGLYEAGLSFISDEANGINTDLQNIDNYYTSLLTETENKLNLVESIPQGKIISLTTETENKLNLVESIPQGKIISLNAENSEVGKLTTLTVKFSNIGTKNLQAKGYFNLFYNGNYLATITTGKKNIKSGVTEDISTTIMPELAGSYVVNCYVQYDNMKSDTLSTQISVAPVTGAIVVNTNNVNAKFTIIGLQSFSGDGTSWRTNEATIGTYKIIFDTIDGFDTPKSQELVLTPDSTITFTGDYIQQTITYSITLNTVEFGMKVGHLGGPLCY</sequence>
<reference evidence="2" key="1">
    <citation type="submission" date="2020-06" db="EMBL/GenBank/DDBJ databases">
        <title>Unique genomic features of the anaerobic methanotrophic archaea.</title>
        <authorList>
            <person name="Chadwick G.L."/>
            <person name="Skennerton C.T."/>
            <person name="Laso-Perez R."/>
            <person name="Leu A.O."/>
            <person name="Speth D.R."/>
            <person name="Yu H."/>
            <person name="Morgan-Lang C."/>
            <person name="Hatzenpichler R."/>
            <person name="Goudeau D."/>
            <person name="Malmstrom R."/>
            <person name="Brazelton W.J."/>
            <person name="Woyke T."/>
            <person name="Hallam S.J."/>
            <person name="Tyson G.W."/>
            <person name="Wegener G."/>
            <person name="Boetius A."/>
            <person name="Orphan V."/>
        </authorList>
    </citation>
    <scope>NUCLEOTIDE SEQUENCE</scope>
</reference>
<accession>A0A7G9Z633</accession>
<name>A0A7G9Z633_9EURY</name>
<dbReference type="EMBL" id="MT631626">
    <property type="protein sequence ID" value="QNO55717.1"/>
    <property type="molecule type" value="Genomic_DNA"/>
</dbReference>
<dbReference type="InterPro" id="IPR011635">
    <property type="entry name" value="CARDB"/>
</dbReference>
<gene>
    <name evidence="2" type="ORF">MNGCPPAP_00014</name>
</gene>